<protein>
    <recommendedName>
        <fullName evidence="3">Apea-like HEPN domain-containing protein</fullName>
    </recommendedName>
</protein>
<keyword evidence="2" id="KW-1185">Reference proteome</keyword>
<reference evidence="1 2" key="1">
    <citation type="submission" date="2020-08" db="EMBL/GenBank/DDBJ databases">
        <title>Genome sequence of Pedobacter roseus KACC 11594T.</title>
        <authorList>
            <person name="Hyun D.-W."/>
            <person name="Bae J.-W."/>
        </authorList>
    </citation>
    <scope>NUCLEOTIDE SEQUENCE [LARGE SCALE GENOMIC DNA]</scope>
    <source>
        <strain evidence="1 2">KACC 11594</strain>
    </source>
</reference>
<dbReference type="EMBL" id="CP060723">
    <property type="protein sequence ID" value="QNN44485.1"/>
    <property type="molecule type" value="Genomic_DNA"/>
</dbReference>
<gene>
    <name evidence="1" type="ORF">H9L23_10600</name>
</gene>
<proteinExistence type="predicted"/>
<dbReference type="RefSeq" id="WP_187594927.1">
    <property type="nucleotide sequence ID" value="NZ_CP060723.1"/>
</dbReference>
<dbReference type="KEGG" id="proe:H9L23_10600"/>
<accession>A0A7G9QMB0</accession>
<dbReference type="AlphaFoldDB" id="A0A7G9QMB0"/>
<evidence type="ECO:0008006" key="3">
    <source>
        <dbReference type="Google" id="ProtNLM"/>
    </source>
</evidence>
<evidence type="ECO:0000313" key="1">
    <source>
        <dbReference type="EMBL" id="QNN44485.1"/>
    </source>
</evidence>
<dbReference type="Proteomes" id="UP000515806">
    <property type="component" value="Chromosome"/>
</dbReference>
<sequence length="304" mass="36344">MVLLLECKVESDTLIDDVIEWRVNSYVFKLYPSENKKFDRISVECIFPNYNEYVPKVSFDEGEIATIEFPEENFYTEQVSMLQYIESFSSLDHGVKKIHWENPSIEWIAENDEERIAVNAYHKNRDYPDNIRKITLGWFQNTIIHRRMLGHLTEPFSYYRIGTNHYNQHTYIQAFLHFFMMLEGIFGTDNTNKKIMIRAFLDAPYLANGINEVLGSLEKLRHKKHKDWFDNYTFINPDIGKEPIKKMINIFYDERGKLAHFLNTNSDQKRNNFEDRKYQSLAWVAMSVCHYCSIKLRLDPFIRR</sequence>
<organism evidence="1 2">
    <name type="scientific">Pedobacter roseus</name>
    <dbReference type="NCBI Taxonomy" id="336820"/>
    <lineage>
        <taxon>Bacteria</taxon>
        <taxon>Pseudomonadati</taxon>
        <taxon>Bacteroidota</taxon>
        <taxon>Sphingobacteriia</taxon>
        <taxon>Sphingobacteriales</taxon>
        <taxon>Sphingobacteriaceae</taxon>
        <taxon>Pedobacter</taxon>
    </lineage>
</organism>
<name>A0A7G9QMB0_9SPHI</name>
<evidence type="ECO:0000313" key="2">
    <source>
        <dbReference type="Proteomes" id="UP000515806"/>
    </source>
</evidence>